<proteinExistence type="predicted"/>
<keyword evidence="2" id="KW-1185">Reference proteome</keyword>
<organism evidence="1 2">
    <name type="scientific">Trifolium subterraneum</name>
    <name type="common">Subterranean clover</name>
    <dbReference type="NCBI Taxonomy" id="3900"/>
    <lineage>
        <taxon>Eukaryota</taxon>
        <taxon>Viridiplantae</taxon>
        <taxon>Streptophyta</taxon>
        <taxon>Embryophyta</taxon>
        <taxon>Tracheophyta</taxon>
        <taxon>Spermatophyta</taxon>
        <taxon>Magnoliopsida</taxon>
        <taxon>eudicotyledons</taxon>
        <taxon>Gunneridae</taxon>
        <taxon>Pentapetalae</taxon>
        <taxon>rosids</taxon>
        <taxon>fabids</taxon>
        <taxon>Fabales</taxon>
        <taxon>Fabaceae</taxon>
        <taxon>Papilionoideae</taxon>
        <taxon>50 kb inversion clade</taxon>
        <taxon>NPAAA clade</taxon>
        <taxon>Hologalegina</taxon>
        <taxon>IRL clade</taxon>
        <taxon>Trifolieae</taxon>
        <taxon>Trifolium</taxon>
    </lineage>
</organism>
<dbReference type="AlphaFoldDB" id="A0A2Z6N213"/>
<name>A0A2Z6N213_TRISU</name>
<dbReference type="Proteomes" id="UP000242715">
    <property type="component" value="Unassembled WGS sequence"/>
</dbReference>
<accession>A0A2Z6N213</accession>
<gene>
    <name evidence="1" type="ORF">TSUD_295910</name>
</gene>
<evidence type="ECO:0000313" key="2">
    <source>
        <dbReference type="Proteomes" id="UP000242715"/>
    </source>
</evidence>
<reference evidence="2" key="1">
    <citation type="journal article" date="2017" name="Front. Plant Sci.">
        <title>Climate Clever Clovers: New Paradigm to Reduce the Environmental Footprint of Ruminants by Breeding Low Methanogenic Forages Utilizing Haplotype Variation.</title>
        <authorList>
            <person name="Kaur P."/>
            <person name="Appels R."/>
            <person name="Bayer P.E."/>
            <person name="Keeble-Gagnere G."/>
            <person name="Wang J."/>
            <person name="Hirakawa H."/>
            <person name="Shirasawa K."/>
            <person name="Vercoe P."/>
            <person name="Stefanova K."/>
            <person name="Durmic Z."/>
            <person name="Nichols P."/>
            <person name="Revell C."/>
            <person name="Isobe S.N."/>
            <person name="Edwards D."/>
            <person name="Erskine W."/>
        </authorList>
    </citation>
    <scope>NUCLEOTIDE SEQUENCE [LARGE SCALE GENOMIC DNA]</scope>
    <source>
        <strain evidence="2">cv. Daliak</strain>
    </source>
</reference>
<dbReference type="EMBL" id="DF973418">
    <property type="protein sequence ID" value="GAU30110.1"/>
    <property type="molecule type" value="Genomic_DNA"/>
</dbReference>
<protein>
    <submittedName>
        <fullName evidence="1">Uncharacterized protein</fullName>
    </submittedName>
</protein>
<evidence type="ECO:0000313" key="1">
    <source>
        <dbReference type="EMBL" id="GAU30110.1"/>
    </source>
</evidence>
<sequence>MLQRMTRRSAAKRKRKTWNRRDCSTVMTDEEYATRFLVLVRMAATTTKMRGRGSCRVSVSEKGGS</sequence>